<evidence type="ECO:0000256" key="1">
    <source>
        <dbReference type="ARBA" id="ARBA00003291"/>
    </source>
</evidence>
<organism evidence="5 6">
    <name type="scientific">Miscanthus lutarioriparius</name>
    <dbReference type="NCBI Taxonomy" id="422564"/>
    <lineage>
        <taxon>Eukaryota</taxon>
        <taxon>Viridiplantae</taxon>
        <taxon>Streptophyta</taxon>
        <taxon>Embryophyta</taxon>
        <taxon>Tracheophyta</taxon>
        <taxon>Spermatophyta</taxon>
        <taxon>Magnoliopsida</taxon>
        <taxon>Liliopsida</taxon>
        <taxon>Poales</taxon>
        <taxon>Poaceae</taxon>
        <taxon>PACMAD clade</taxon>
        <taxon>Panicoideae</taxon>
        <taxon>Andropogonodae</taxon>
        <taxon>Andropogoneae</taxon>
        <taxon>Saccharinae</taxon>
        <taxon>Miscanthus</taxon>
    </lineage>
</organism>
<evidence type="ECO:0000256" key="2">
    <source>
        <dbReference type="ARBA" id="ARBA00022737"/>
    </source>
</evidence>
<keyword evidence="6" id="KW-1185">Reference proteome</keyword>
<evidence type="ECO:0000256" key="3">
    <source>
        <dbReference type="ARBA" id="ARBA00022837"/>
    </source>
</evidence>
<dbReference type="PROSITE" id="PS50222">
    <property type="entry name" value="EF_HAND_2"/>
    <property type="match status" value="1"/>
</dbReference>
<gene>
    <name evidence="5" type="ORF">NCGR_LOCUS21425</name>
</gene>
<dbReference type="GO" id="GO:0005509">
    <property type="term" value="F:calcium ion binding"/>
    <property type="evidence" value="ECO:0007669"/>
    <property type="project" value="InterPro"/>
</dbReference>
<feature type="domain" description="EF-hand" evidence="4">
    <location>
        <begin position="9"/>
        <end position="44"/>
    </location>
</feature>
<reference evidence="5" key="1">
    <citation type="submission" date="2020-10" db="EMBL/GenBank/DDBJ databases">
        <authorList>
            <person name="Han B."/>
            <person name="Lu T."/>
            <person name="Zhao Q."/>
            <person name="Huang X."/>
            <person name="Zhao Y."/>
        </authorList>
    </citation>
    <scope>NUCLEOTIDE SEQUENCE</scope>
</reference>
<keyword evidence="2" id="KW-0677">Repeat</keyword>
<dbReference type="GO" id="GO:0043226">
    <property type="term" value="C:organelle"/>
    <property type="evidence" value="ECO:0007669"/>
    <property type="project" value="UniProtKB-ARBA"/>
</dbReference>
<evidence type="ECO:0000313" key="6">
    <source>
        <dbReference type="Proteomes" id="UP000604825"/>
    </source>
</evidence>
<dbReference type="PROSITE" id="PS00018">
    <property type="entry name" value="EF_HAND_1"/>
    <property type="match status" value="1"/>
</dbReference>
<name>A0A811P0N7_9POAL</name>
<dbReference type="SUPFAM" id="SSF47473">
    <property type="entry name" value="EF-hand"/>
    <property type="match status" value="1"/>
</dbReference>
<evidence type="ECO:0000313" key="5">
    <source>
        <dbReference type="EMBL" id="CAD6231312.1"/>
    </source>
</evidence>
<dbReference type="InterPro" id="IPR011992">
    <property type="entry name" value="EF-hand-dom_pair"/>
</dbReference>
<evidence type="ECO:0000259" key="4">
    <source>
        <dbReference type="PROSITE" id="PS50222"/>
    </source>
</evidence>
<sequence length="78" mass="8967">MGDMDLTEDQIAWRQEAFSLFDVDRDGHITPPELGFLMRSPGGNPMQVHLWDFAAQEKLTAPFDSPRFLRLTRAHLKP</sequence>
<dbReference type="AlphaFoldDB" id="A0A811P0N7"/>
<dbReference type="Proteomes" id="UP000604825">
    <property type="component" value="Unassembled WGS sequence"/>
</dbReference>
<comment type="caution">
    <text evidence="5">The sequence shown here is derived from an EMBL/GenBank/DDBJ whole genome shotgun (WGS) entry which is preliminary data.</text>
</comment>
<dbReference type="Pfam" id="PF00036">
    <property type="entry name" value="EF-hand_1"/>
    <property type="match status" value="1"/>
</dbReference>
<accession>A0A811P0N7</accession>
<dbReference type="OrthoDB" id="26525at2759"/>
<dbReference type="EMBL" id="CAJGYO010000005">
    <property type="protein sequence ID" value="CAD6231312.1"/>
    <property type="molecule type" value="Genomic_DNA"/>
</dbReference>
<protein>
    <recommendedName>
        <fullName evidence="4">EF-hand domain-containing protein</fullName>
    </recommendedName>
</protein>
<keyword evidence="3" id="KW-0106">Calcium</keyword>
<dbReference type="FunFam" id="1.10.238.10:FF:000178">
    <property type="entry name" value="Calmodulin-2 A"/>
    <property type="match status" value="1"/>
</dbReference>
<dbReference type="InterPro" id="IPR018247">
    <property type="entry name" value="EF_Hand_1_Ca_BS"/>
</dbReference>
<comment type="function">
    <text evidence="1">Potential calcium sensor.</text>
</comment>
<dbReference type="InterPro" id="IPR002048">
    <property type="entry name" value="EF_hand_dom"/>
</dbReference>
<dbReference type="Gene3D" id="1.10.238.10">
    <property type="entry name" value="EF-hand"/>
    <property type="match status" value="1"/>
</dbReference>
<proteinExistence type="predicted"/>